<comment type="caution">
    <text evidence="1">The sequence shown here is derived from an EMBL/GenBank/DDBJ whole genome shotgun (WGS) entry which is preliminary data.</text>
</comment>
<evidence type="ECO:0000313" key="1">
    <source>
        <dbReference type="EMBL" id="NCI51450.1"/>
    </source>
</evidence>
<name>A0ABW9ZY57_9BACT</name>
<reference evidence="1 2" key="1">
    <citation type="submission" date="2020-01" db="EMBL/GenBank/DDBJ databases">
        <title>Genome analysis.</title>
        <authorList>
            <person name="Wu S."/>
            <person name="Wang G."/>
        </authorList>
    </citation>
    <scope>NUCLEOTIDE SEQUENCE [LARGE SCALE GENOMIC DNA]</scope>
    <source>
        <strain evidence="1 2">SYL130</strain>
    </source>
</reference>
<dbReference type="RefSeq" id="WP_161819733.1">
    <property type="nucleotide sequence ID" value="NZ_JAACJS010000015.1"/>
</dbReference>
<protein>
    <submittedName>
        <fullName evidence="1">DUF4442 domain-containing protein</fullName>
    </submittedName>
</protein>
<dbReference type="InterPro" id="IPR027961">
    <property type="entry name" value="DUF4442"/>
</dbReference>
<dbReference type="EMBL" id="JAACJS010000015">
    <property type="protein sequence ID" value="NCI51450.1"/>
    <property type="molecule type" value="Genomic_DNA"/>
</dbReference>
<evidence type="ECO:0000313" key="2">
    <source>
        <dbReference type="Proteomes" id="UP000753802"/>
    </source>
</evidence>
<gene>
    <name evidence="1" type="ORF">GWC95_16090</name>
</gene>
<organism evidence="1 2">
    <name type="scientific">Sediminibacterium roseum</name>
    <dbReference type="NCBI Taxonomy" id="1978412"/>
    <lineage>
        <taxon>Bacteria</taxon>
        <taxon>Pseudomonadati</taxon>
        <taxon>Bacteroidota</taxon>
        <taxon>Chitinophagia</taxon>
        <taxon>Chitinophagales</taxon>
        <taxon>Chitinophagaceae</taxon>
        <taxon>Sediminibacterium</taxon>
    </lineage>
</organism>
<dbReference type="InterPro" id="IPR029069">
    <property type="entry name" value="HotDog_dom_sf"/>
</dbReference>
<proteinExistence type="predicted"/>
<keyword evidence="2" id="KW-1185">Reference proteome</keyword>
<dbReference type="Pfam" id="PF14539">
    <property type="entry name" value="DUF4442"/>
    <property type="match status" value="1"/>
</dbReference>
<accession>A0ABW9ZY57</accession>
<sequence>MNPEFQKQILNPIKFRLFMLSRLPAAFFAGLRVKELSGHKAVVSVRYKWFTQNPFRSMYFAVQSMAAEMSTGLLASGHIYKRNPAISMLVVGIEAKFFKKATDVVSFTCNDGEAILQQIEEAVVTGEPRTIKCRSEGTDIAGDVVSEFFITWSFKARTK</sequence>
<dbReference type="Gene3D" id="3.10.129.10">
    <property type="entry name" value="Hotdog Thioesterase"/>
    <property type="match status" value="1"/>
</dbReference>
<dbReference type="SUPFAM" id="SSF54637">
    <property type="entry name" value="Thioesterase/thiol ester dehydrase-isomerase"/>
    <property type="match status" value="1"/>
</dbReference>
<dbReference type="Proteomes" id="UP000753802">
    <property type="component" value="Unassembled WGS sequence"/>
</dbReference>